<name>A0ACB8RAE2_9AGAM</name>
<dbReference type="EMBL" id="MU276141">
    <property type="protein sequence ID" value="KAI0041139.1"/>
    <property type="molecule type" value="Genomic_DNA"/>
</dbReference>
<proteinExistence type="predicted"/>
<feature type="non-terminal residue" evidence="1">
    <location>
        <position position="726"/>
    </location>
</feature>
<gene>
    <name evidence="1" type="ORF">FA95DRAFT_1473123</name>
</gene>
<protein>
    <submittedName>
        <fullName evidence="1">Uncharacterized protein</fullName>
    </submittedName>
</protein>
<comment type="caution">
    <text evidence="1">The sequence shown here is derived from an EMBL/GenBank/DDBJ whole genome shotgun (WGS) entry which is preliminary data.</text>
</comment>
<accession>A0ACB8RAE2</accession>
<feature type="non-terminal residue" evidence="1">
    <location>
        <position position="1"/>
    </location>
</feature>
<dbReference type="Proteomes" id="UP000814033">
    <property type="component" value="Unassembled WGS sequence"/>
</dbReference>
<keyword evidence="2" id="KW-1185">Reference proteome</keyword>
<reference evidence="1" key="1">
    <citation type="submission" date="2021-02" db="EMBL/GenBank/DDBJ databases">
        <authorList>
            <consortium name="DOE Joint Genome Institute"/>
            <person name="Ahrendt S."/>
            <person name="Looney B.P."/>
            <person name="Miyauchi S."/>
            <person name="Morin E."/>
            <person name="Drula E."/>
            <person name="Courty P.E."/>
            <person name="Chicoki N."/>
            <person name="Fauchery L."/>
            <person name="Kohler A."/>
            <person name="Kuo A."/>
            <person name="Labutti K."/>
            <person name="Pangilinan J."/>
            <person name="Lipzen A."/>
            <person name="Riley R."/>
            <person name="Andreopoulos W."/>
            <person name="He G."/>
            <person name="Johnson J."/>
            <person name="Barry K.W."/>
            <person name="Grigoriev I.V."/>
            <person name="Nagy L."/>
            <person name="Hibbett D."/>
            <person name="Henrissat B."/>
            <person name="Matheny P.B."/>
            <person name="Labbe J."/>
            <person name="Martin F."/>
        </authorList>
    </citation>
    <scope>NUCLEOTIDE SEQUENCE</scope>
    <source>
        <strain evidence="1">FP105234-sp</strain>
    </source>
</reference>
<evidence type="ECO:0000313" key="2">
    <source>
        <dbReference type="Proteomes" id="UP000814033"/>
    </source>
</evidence>
<sequence length="726" mass="82068">PQARPQVASISHGVKLNRKVTLEKLVRYEPGAVVEYPETSSAGFVGHMFHMDPASWTTPWSDFAYSQGPPKGITRADKPVYVTVLRDGGGHMVPCRKLHTTCQGCKVCPYVADSIRQSSHTMASRDELRVRLAEDADVLQRENSTPARQVREKTLAQYAAYLKLGCPAPIFEPSLPSPNSQDLEEARKGRRRGFEEPVAKCQGRLIFEFDERDLPRVRTLVNRHHLVDYTVARGSLDVDYLEALFYNDFNVIEAVEADSEATDLATAVGGCRTVMNCSSQRVHCPRNHRRDDSGQILPIAMVALECASRFHMYEPIPEHRSGCPFALVVCSGQHTHPIPLPIKTPPLIRREIASLLYSMGNDLAEATPRKLLRHPSVQAYLRQRLPASYIRHAKAEAFPLGTGWKGLAHLMKEQRLAHGAAAQYVRYMDEIPLTSLAHWDASQSSDGKTSDYLRIVICMEPEQSARLLKAQYLQSDIAFRRVPDFYEFELGGWDRLNKTALVYCRIFLTSQSAATHFVAFQKLEEIVQSDTNRHLLWRHIHSSSLHHPTGIMHWASDQHGGQAKGLGLHLCAVARTVDDRPDFHEPERLLSELAEYDHLRRLFRLCSVHVYRNIKTCAVSESVKQHMRSLVCIQHDSWDETLEIIEREGGRAGNAWLQDKIRSRFAFPGMCWKQSFIPLDIWRAGDRNSNLIEAAHADVNWEGTGCTLVSGVGHAHRFDSFKLKTL</sequence>
<evidence type="ECO:0000313" key="1">
    <source>
        <dbReference type="EMBL" id="KAI0041139.1"/>
    </source>
</evidence>
<reference evidence="1" key="2">
    <citation type="journal article" date="2022" name="New Phytol.">
        <title>Evolutionary transition to the ectomycorrhizal habit in the genomes of a hyperdiverse lineage of mushroom-forming fungi.</title>
        <authorList>
            <person name="Looney B."/>
            <person name="Miyauchi S."/>
            <person name="Morin E."/>
            <person name="Drula E."/>
            <person name="Courty P.E."/>
            <person name="Kohler A."/>
            <person name="Kuo A."/>
            <person name="LaButti K."/>
            <person name="Pangilinan J."/>
            <person name="Lipzen A."/>
            <person name="Riley R."/>
            <person name="Andreopoulos W."/>
            <person name="He G."/>
            <person name="Johnson J."/>
            <person name="Nolan M."/>
            <person name="Tritt A."/>
            <person name="Barry K.W."/>
            <person name="Grigoriev I.V."/>
            <person name="Nagy L.G."/>
            <person name="Hibbett D."/>
            <person name="Henrissat B."/>
            <person name="Matheny P.B."/>
            <person name="Labbe J."/>
            <person name="Martin F.M."/>
        </authorList>
    </citation>
    <scope>NUCLEOTIDE SEQUENCE</scope>
    <source>
        <strain evidence="1">FP105234-sp</strain>
    </source>
</reference>
<organism evidence="1 2">
    <name type="scientific">Auriscalpium vulgare</name>
    <dbReference type="NCBI Taxonomy" id="40419"/>
    <lineage>
        <taxon>Eukaryota</taxon>
        <taxon>Fungi</taxon>
        <taxon>Dikarya</taxon>
        <taxon>Basidiomycota</taxon>
        <taxon>Agaricomycotina</taxon>
        <taxon>Agaricomycetes</taxon>
        <taxon>Russulales</taxon>
        <taxon>Auriscalpiaceae</taxon>
        <taxon>Auriscalpium</taxon>
    </lineage>
</organism>